<keyword evidence="3 5" id="KW-0326">Glycosidase</keyword>
<dbReference type="InterPro" id="IPR004185">
    <property type="entry name" value="Glyco_hydro_13_lg-like_dom"/>
</dbReference>
<dbReference type="SUPFAM" id="SSF51445">
    <property type="entry name" value="(Trans)glycosidases"/>
    <property type="match status" value="1"/>
</dbReference>
<dbReference type="GO" id="GO:0004553">
    <property type="term" value="F:hydrolase activity, hydrolyzing O-glycosyl compounds"/>
    <property type="evidence" value="ECO:0007669"/>
    <property type="project" value="InterPro"/>
</dbReference>
<dbReference type="InterPro" id="IPR045857">
    <property type="entry name" value="O16G_dom_2"/>
</dbReference>
<dbReference type="SUPFAM" id="SSF81296">
    <property type="entry name" value="E set domains"/>
    <property type="match status" value="1"/>
</dbReference>
<organism evidence="5 6">
    <name type="scientific">Romboutsia weinsteinii</name>
    <dbReference type="NCBI Taxonomy" id="2020949"/>
    <lineage>
        <taxon>Bacteria</taxon>
        <taxon>Bacillati</taxon>
        <taxon>Bacillota</taxon>
        <taxon>Clostridia</taxon>
        <taxon>Peptostreptococcales</taxon>
        <taxon>Peptostreptococcaceae</taxon>
        <taxon>Romboutsia</taxon>
    </lineage>
</organism>
<dbReference type="CDD" id="cd11338">
    <property type="entry name" value="AmyAc_CMD"/>
    <property type="match status" value="1"/>
</dbReference>
<comment type="caution">
    <text evidence="5">The sequence shown here is derived from an EMBL/GenBank/DDBJ whole genome shotgun (WGS) entry which is preliminary data.</text>
</comment>
<dbReference type="GO" id="GO:0005975">
    <property type="term" value="P:carbohydrate metabolic process"/>
    <property type="evidence" value="ECO:0007669"/>
    <property type="project" value="InterPro"/>
</dbReference>
<feature type="domain" description="Glycosyl hydrolase family 13 catalytic" evidence="4">
    <location>
        <begin position="160"/>
        <end position="526"/>
    </location>
</feature>
<dbReference type="OrthoDB" id="9805159at2"/>
<dbReference type="Pfam" id="PF00128">
    <property type="entry name" value="Alpha-amylase"/>
    <property type="match status" value="1"/>
</dbReference>
<dbReference type="InterPro" id="IPR017853">
    <property type="entry name" value="GH"/>
</dbReference>
<name>A0A371IXN7_9FIRM</name>
<dbReference type="AlphaFoldDB" id="A0A371IXN7"/>
<dbReference type="Gene3D" id="3.20.20.80">
    <property type="entry name" value="Glycosidases"/>
    <property type="match status" value="1"/>
</dbReference>
<dbReference type="SMART" id="SM00642">
    <property type="entry name" value="Aamy"/>
    <property type="match status" value="1"/>
</dbReference>
<dbReference type="EMBL" id="NOJY02000096">
    <property type="protein sequence ID" value="RDY25228.1"/>
    <property type="molecule type" value="Genomic_DNA"/>
</dbReference>
<reference evidence="5 6" key="1">
    <citation type="journal article" date="2017" name="Genome Announc.">
        <title>Draft Genome Sequence of Romboutsia weinsteinii sp. nov. Strain CCRI-19649(T) Isolated from Surface Water.</title>
        <authorList>
            <person name="Maheux A.F."/>
            <person name="Boudreau D.K."/>
            <person name="Berube E."/>
            <person name="Boissinot M."/>
            <person name="Cantin P."/>
            <person name="Raymond F."/>
            <person name="Corbeil J."/>
            <person name="Omar R.F."/>
            <person name="Bergeron M.G."/>
        </authorList>
    </citation>
    <scope>NUCLEOTIDE SEQUENCE [LARGE SCALE GENOMIC DNA]</scope>
    <source>
        <strain evidence="5 6">CCRI-19649</strain>
    </source>
</reference>
<evidence type="ECO:0000256" key="3">
    <source>
        <dbReference type="ARBA" id="ARBA00023295"/>
    </source>
</evidence>
<evidence type="ECO:0000259" key="4">
    <source>
        <dbReference type="SMART" id="SM00642"/>
    </source>
</evidence>
<evidence type="ECO:0000313" key="6">
    <source>
        <dbReference type="Proteomes" id="UP000215694"/>
    </source>
</evidence>
<keyword evidence="6" id="KW-1185">Reference proteome</keyword>
<dbReference type="Gene3D" id="2.60.40.10">
    <property type="entry name" value="Immunoglobulins"/>
    <property type="match status" value="1"/>
</dbReference>
<sequence length="606" mass="71254">MSKISREALLHIPKSNYAYGYDENTLHIRLRSKKKELKKVELRIGDPYVWNRGGAVGNLGASGEGWSGGTYIPMRKELETEYFDYWICEYKPENKRSRYCFVIEGEDEKLLYTEKGVIDLDIAENYKELSNIANFFGYAYLNKIDIPKIPSWVKDTIWYQIFPDRFENGDKSIDPEYVEPWGSKPRHDNFNGGDLQGIINHLDYLQDLGINGIYLCPITEGNTNHRYDTINYMKIDKRLGNEDTLRNLVDEAHKRNIKVMLDAVFNHIGYYSKQWQDVIENKEKSIYKDWFYIKDIETVDTPIENMGKDIPYETFGCVPEMPKLNTENPEVIEYLLEVGRYWVREFDIDAWRLDVSNEVDHTFWRKFRTEVKKVKEDVYILGEIWHNSLPWLMGDQFDSVMNYPLGDAMRDFFCIGQMDAKRFKYTINNVMVSYPLQVNEGTFNLLGSHDTTRILTFSGGNTKKFKLAYLFMMSQAGCPCIYYGDEVGMTGLQTPDCEGQRECMIWDEKDQDKDILEFMKKIIKLRKENSSFKSTNNDWIMVDKYKGLIILRKEDVTIVINNSSKKETIEMPKYLKNRIVYDLYNEKFIEISESVDVDSDDFLILR</sequence>
<dbReference type="CDD" id="cd02857">
    <property type="entry name" value="E_set_CDase_PDE_N"/>
    <property type="match status" value="1"/>
</dbReference>
<dbReference type="Proteomes" id="UP000215694">
    <property type="component" value="Unassembled WGS sequence"/>
</dbReference>
<protein>
    <submittedName>
        <fullName evidence="5">Alpha-glycosidase</fullName>
    </submittedName>
</protein>
<dbReference type="InterPro" id="IPR013783">
    <property type="entry name" value="Ig-like_fold"/>
</dbReference>
<comment type="similarity">
    <text evidence="1">Belongs to the glycosyl hydrolase 13 family.</text>
</comment>
<evidence type="ECO:0000256" key="2">
    <source>
        <dbReference type="ARBA" id="ARBA00022801"/>
    </source>
</evidence>
<dbReference type="PANTHER" id="PTHR10357:SF210">
    <property type="entry name" value="MALTODEXTRIN GLUCOSIDASE"/>
    <property type="match status" value="1"/>
</dbReference>
<dbReference type="RefSeq" id="WP_094367932.1">
    <property type="nucleotide sequence ID" value="NZ_NOJY02000096.1"/>
</dbReference>
<dbReference type="PANTHER" id="PTHR10357">
    <property type="entry name" value="ALPHA-AMYLASE FAMILY MEMBER"/>
    <property type="match status" value="1"/>
</dbReference>
<gene>
    <name evidence="5" type="ORF">CHL78_019285</name>
</gene>
<dbReference type="InterPro" id="IPR006047">
    <property type="entry name" value="GH13_cat_dom"/>
</dbReference>
<evidence type="ECO:0000256" key="1">
    <source>
        <dbReference type="ARBA" id="ARBA00008061"/>
    </source>
</evidence>
<dbReference type="Pfam" id="PF02903">
    <property type="entry name" value="Alpha-amylase_N"/>
    <property type="match status" value="1"/>
</dbReference>
<dbReference type="InterPro" id="IPR014756">
    <property type="entry name" value="Ig_E-set"/>
</dbReference>
<dbReference type="Gene3D" id="3.90.400.10">
    <property type="entry name" value="Oligo-1,6-glucosidase, Domain 2"/>
    <property type="match status" value="1"/>
</dbReference>
<evidence type="ECO:0000313" key="5">
    <source>
        <dbReference type="EMBL" id="RDY25228.1"/>
    </source>
</evidence>
<keyword evidence="2" id="KW-0378">Hydrolase</keyword>
<proteinExistence type="inferred from homology"/>
<accession>A0A371IXN7</accession>